<evidence type="ECO:0000256" key="1">
    <source>
        <dbReference type="SAM" id="Coils"/>
    </source>
</evidence>
<organism evidence="2 3">
    <name type="scientific">Pontibacillus salicampi</name>
    <dbReference type="NCBI Taxonomy" id="1449801"/>
    <lineage>
        <taxon>Bacteria</taxon>
        <taxon>Bacillati</taxon>
        <taxon>Bacillota</taxon>
        <taxon>Bacilli</taxon>
        <taxon>Bacillales</taxon>
        <taxon>Bacillaceae</taxon>
        <taxon>Pontibacillus</taxon>
    </lineage>
</organism>
<evidence type="ECO:0000313" key="2">
    <source>
        <dbReference type="EMBL" id="MFC0525331.1"/>
    </source>
</evidence>
<accession>A0ABV6LSE8</accession>
<comment type="caution">
    <text evidence="2">The sequence shown here is derived from an EMBL/GenBank/DDBJ whole genome shotgun (WGS) entry which is preliminary data.</text>
</comment>
<dbReference type="EMBL" id="JBHLTP010000013">
    <property type="protein sequence ID" value="MFC0525331.1"/>
    <property type="molecule type" value="Genomic_DNA"/>
</dbReference>
<evidence type="ECO:0000313" key="3">
    <source>
        <dbReference type="Proteomes" id="UP001589836"/>
    </source>
</evidence>
<keyword evidence="3" id="KW-1185">Reference proteome</keyword>
<feature type="coiled-coil region" evidence="1">
    <location>
        <begin position="31"/>
        <end position="202"/>
    </location>
</feature>
<sequence>MGIISAKAAVAGVVATGVIAGGVMFTGGETVDNVKTQLNDLKNKVVQYEVSEGSLLDKINFLKTEAAEKIELANQNILGAKNKIKDLEADKKYLEKQTDNLNNEIEVLTDEKEQLIVDLEAANSTIAEKDALIEEKQTELENLENQLSEVNGELDKTKDELTALQDEYDALKVENNQNKNEIARLEAEVNKANDKVEELGNVSQEVAAATEEAEPMTEEEINNVDIEIGDIHDAELVIQKLNLTYIQDGQSDKFKAEHPDLDIQEGDRVWRVTNNNDFKVYVEWQMAGGRTSGELVANPTQTFYMTGQGGTMIIKWQDENGKWQQKTKAGA</sequence>
<name>A0ABV6LSE8_9BACI</name>
<gene>
    <name evidence="2" type="ORF">ACFFGV_17245</name>
</gene>
<dbReference type="Proteomes" id="UP001589836">
    <property type="component" value="Unassembled WGS sequence"/>
</dbReference>
<proteinExistence type="predicted"/>
<dbReference type="Gene3D" id="1.10.287.1490">
    <property type="match status" value="1"/>
</dbReference>
<reference evidence="2 3" key="1">
    <citation type="submission" date="2024-09" db="EMBL/GenBank/DDBJ databases">
        <authorList>
            <person name="Sun Q."/>
            <person name="Mori K."/>
        </authorList>
    </citation>
    <scope>NUCLEOTIDE SEQUENCE [LARGE SCALE GENOMIC DNA]</scope>
    <source>
        <strain evidence="2 3">NCAIM B.02529</strain>
    </source>
</reference>
<dbReference type="RefSeq" id="WP_377350474.1">
    <property type="nucleotide sequence ID" value="NZ_JBHLTP010000013.1"/>
</dbReference>
<keyword evidence="1" id="KW-0175">Coiled coil</keyword>
<protein>
    <submittedName>
        <fullName evidence="2">Uncharacterized protein</fullName>
    </submittedName>
</protein>